<dbReference type="SUPFAM" id="SSF51445">
    <property type="entry name" value="(Trans)glycosidases"/>
    <property type="match status" value="1"/>
</dbReference>
<dbReference type="eggNOG" id="COG3693">
    <property type="taxonomic scope" value="Bacteria"/>
</dbReference>
<dbReference type="SMART" id="SM00633">
    <property type="entry name" value="Glyco_10"/>
    <property type="match status" value="1"/>
</dbReference>
<dbReference type="KEGG" id="paj:PAJ_3530"/>
<keyword evidence="8 9" id="KW-0624">Polysaccharide degradation</keyword>
<feature type="domain" description="GH10" evidence="10">
    <location>
        <begin position="91"/>
        <end position="409"/>
    </location>
</feature>
<dbReference type="Proteomes" id="UP000006690">
    <property type="component" value="Chromosome"/>
</dbReference>
<evidence type="ECO:0000256" key="2">
    <source>
        <dbReference type="ARBA" id="ARBA00007495"/>
    </source>
</evidence>
<evidence type="ECO:0000259" key="10">
    <source>
        <dbReference type="PROSITE" id="PS51760"/>
    </source>
</evidence>
<proteinExistence type="inferred from homology"/>
<evidence type="ECO:0000256" key="6">
    <source>
        <dbReference type="ARBA" id="ARBA00023277"/>
    </source>
</evidence>
<keyword evidence="6 9" id="KW-0119">Carbohydrate metabolism</keyword>
<keyword evidence="3" id="KW-0858">Xylan degradation</keyword>
<dbReference type="InterPro" id="IPR001000">
    <property type="entry name" value="GH10_dom"/>
</dbReference>
<dbReference type="Gene3D" id="3.20.20.80">
    <property type="entry name" value="Glycosidases"/>
    <property type="match status" value="1"/>
</dbReference>
<dbReference type="Pfam" id="PF00331">
    <property type="entry name" value="Glyco_hydro_10"/>
    <property type="match status" value="1"/>
</dbReference>
<evidence type="ECO:0000256" key="5">
    <source>
        <dbReference type="ARBA" id="ARBA00022801"/>
    </source>
</evidence>
<evidence type="ECO:0000256" key="9">
    <source>
        <dbReference type="RuleBase" id="RU361174"/>
    </source>
</evidence>
<comment type="similarity">
    <text evidence="2 9">Belongs to the glycosyl hydrolase 10 (cellulase F) family.</text>
</comment>
<comment type="catalytic activity">
    <reaction evidence="1 9">
        <text>Endohydrolysis of (1-&gt;4)-beta-D-xylosidic linkages in xylans.</text>
        <dbReference type="EC" id="3.2.1.8"/>
    </reaction>
</comment>
<name>A0A0H3L2Z1_PANAA</name>
<dbReference type="PANTHER" id="PTHR31490:SF88">
    <property type="entry name" value="BETA-XYLANASE"/>
    <property type="match status" value="1"/>
</dbReference>
<dbReference type="PROSITE" id="PS51760">
    <property type="entry name" value="GH10_2"/>
    <property type="match status" value="1"/>
</dbReference>
<organism evidence="11 12">
    <name type="scientific">Pantoea ananatis (strain AJ13355)</name>
    <dbReference type="NCBI Taxonomy" id="932677"/>
    <lineage>
        <taxon>Bacteria</taxon>
        <taxon>Pseudomonadati</taxon>
        <taxon>Pseudomonadota</taxon>
        <taxon>Gammaproteobacteria</taxon>
        <taxon>Enterobacterales</taxon>
        <taxon>Erwiniaceae</taxon>
        <taxon>Pantoea</taxon>
    </lineage>
</organism>
<dbReference type="OrthoDB" id="9815836at2"/>
<dbReference type="HOGENOM" id="CLU_020161_7_0_6"/>
<evidence type="ECO:0000256" key="3">
    <source>
        <dbReference type="ARBA" id="ARBA00022651"/>
    </source>
</evidence>
<evidence type="ECO:0000256" key="7">
    <source>
        <dbReference type="ARBA" id="ARBA00023295"/>
    </source>
</evidence>
<protein>
    <recommendedName>
        <fullName evidence="9">Beta-xylanase</fullName>
        <ecNumber evidence="9">3.2.1.8</ecNumber>
    </recommendedName>
</protein>
<keyword evidence="4" id="KW-0732">Signal</keyword>
<keyword evidence="7 9" id="KW-0326">Glycosidase</keyword>
<gene>
    <name evidence="11" type="primary">cex</name>
    <name evidence="11" type="ordered locus">PAJ_3530</name>
</gene>
<dbReference type="PANTHER" id="PTHR31490">
    <property type="entry name" value="GLYCOSYL HYDROLASE"/>
    <property type="match status" value="1"/>
</dbReference>
<keyword evidence="5 9" id="KW-0378">Hydrolase</keyword>
<evidence type="ECO:0000313" key="12">
    <source>
        <dbReference type="Proteomes" id="UP000006690"/>
    </source>
</evidence>
<dbReference type="GO" id="GO:0031176">
    <property type="term" value="F:endo-1,4-beta-xylanase activity"/>
    <property type="evidence" value="ECO:0007669"/>
    <property type="project" value="UniProtKB-EC"/>
</dbReference>
<dbReference type="EMBL" id="AP012032">
    <property type="protein sequence ID" value="BAK13609.1"/>
    <property type="molecule type" value="Genomic_DNA"/>
</dbReference>
<evidence type="ECO:0000256" key="8">
    <source>
        <dbReference type="ARBA" id="ARBA00023326"/>
    </source>
</evidence>
<evidence type="ECO:0000256" key="4">
    <source>
        <dbReference type="ARBA" id="ARBA00022729"/>
    </source>
</evidence>
<sequence length="417" mass="45461">MQRIAADGEVVWRYKKAGAGPTWPEYCPLESGGIVALRLTDTVFSSTSTSTSTSPCRRRFLKSSAALMLAGALPLPVLASIPPFPALKTVAAQSHRLFGFAVGPDSLQSDAHYRQFVASQASIIVPENALKWMAVHPARDRYDFAGPDAIAAFAREQGIRLRGHTFCWHRALPDWVQAIADKAELEKVLRQHIATVAGRYRGQIHSWDVANEIINLADGQPGGWRNSFWYQRLGTRYMDIACEALHQADPHAVICYNDYGLESDDVSGQRKRAAVLAMLRDLQSRHIPIGALGIQSHLKAGPHPAFGPGLAAFIRDVKSLGLKVYITELDVDDSSVPMESRPMAVAALYKRYLSLVLEAGVAAILTWGVWDTPHRTAATPKAGDALATGPLLFGKDGSIKEASWAALHALRSSPDLR</sequence>
<dbReference type="InterPro" id="IPR044846">
    <property type="entry name" value="GH10"/>
</dbReference>
<dbReference type="EC" id="3.2.1.8" evidence="9"/>
<dbReference type="InterPro" id="IPR017853">
    <property type="entry name" value="GH"/>
</dbReference>
<reference evidence="12" key="1">
    <citation type="journal article" date="2012" name="Appl. Microbiol. Biotechnol.">
        <title>The complete genome sequence of Pantoea ananatis AJ13355, an organism with great biotechnological potential.</title>
        <authorList>
            <person name="Hara Y."/>
            <person name="Kadotani N."/>
            <person name="Izui H."/>
            <person name="Katashkina J.I."/>
            <person name="Kuvaeva T.M."/>
            <person name="Andreeva I.G."/>
            <person name="Golubeva L.I."/>
            <person name="Malko D.B."/>
            <person name="Makeev V.J."/>
            <person name="Mashko S.V."/>
            <person name="Kozlov Y.I."/>
        </authorList>
    </citation>
    <scope>NUCLEOTIDE SEQUENCE [LARGE SCALE GENOMIC DNA]</scope>
    <source>
        <strain evidence="12">AJ13355</strain>
    </source>
</reference>
<dbReference type="AlphaFoldDB" id="A0A0H3L2Z1"/>
<accession>A0A0H3L2Z1</accession>
<dbReference type="GO" id="GO:0045493">
    <property type="term" value="P:xylan catabolic process"/>
    <property type="evidence" value="ECO:0007669"/>
    <property type="project" value="UniProtKB-KW"/>
</dbReference>
<dbReference type="PRINTS" id="PR00134">
    <property type="entry name" value="GLHYDRLASE10"/>
</dbReference>
<evidence type="ECO:0000313" key="11">
    <source>
        <dbReference type="EMBL" id="BAK13609.1"/>
    </source>
</evidence>
<dbReference type="PATRIC" id="fig|932677.3.peg.4068"/>
<evidence type="ECO:0000256" key="1">
    <source>
        <dbReference type="ARBA" id="ARBA00000681"/>
    </source>
</evidence>